<evidence type="ECO:0000313" key="2">
    <source>
        <dbReference type="Proteomes" id="UP000683139"/>
    </source>
</evidence>
<keyword evidence="2" id="KW-1185">Reference proteome</keyword>
<dbReference type="InterPro" id="IPR018679">
    <property type="entry name" value="DUF2161"/>
</dbReference>
<organism evidence="1 2">
    <name type="scientific">Paenibacillus montaniterrae</name>
    <dbReference type="NCBI Taxonomy" id="429341"/>
    <lineage>
        <taxon>Bacteria</taxon>
        <taxon>Bacillati</taxon>
        <taxon>Bacillota</taxon>
        <taxon>Bacilli</taxon>
        <taxon>Bacillales</taxon>
        <taxon>Paenibacillaceae</taxon>
        <taxon>Paenibacillus</taxon>
    </lineage>
</organism>
<comment type="caution">
    <text evidence="1">The sequence shown here is derived from an EMBL/GenBank/DDBJ whole genome shotgun (WGS) entry which is preliminary data.</text>
</comment>
<proteinExistence type="predicted"/>
<dbReference type="Pfam" id="PF09929">
    <property type="entry name" value="DUF2161"/>
    <property type="match status" value="1"/>
</dbReference>
<dbReference type="AlphaFoldDB" id="A0A919YLT7"/>
<dbReference type="EMBL" id="BOSE01000002">
    <property type="protein sequence ID" value="GIP15582.1"/>
    <property type="molecule type" value="Genomic_DNA"/>
</dbReference>
<accession>A0A919YLT7</accession>
<protein>
    <submittedName>
        <fullName evidence="1">Uncharacterized protein</fullName>
    </submittedName>
</protein>
<name>A0A919YLT7_9BACL</name>
<gene>
    <name evidence="1" type="ORF">J40TS1_12240</name>
</gene>
<dbReference type="RefSeq" id="WP_213513878.1">
    <property type="nucleotide sequence ID" value="NZ_BOSE01000002.1"/>
</dbReference>
<reference evidence="1" key="1">
    <citation type="submission" date="2021-03" db="EMBL/GenBank/DDBJ databases">
        <title>Antimicrobial resistance genes in bacteria isolated from Japanese honey, and their potential for conferring macrolide and lincosamide resistance in the American foulbrood pathogen Paenibacillus larvae.</title>
        <authorList>
            <person name="Okamoto M."/>
            <person name="Kumagai M."/>
            <person name="Kanamori H."/>
            <person name="Takamatsu D."/>
        </authorList>
    </citation>
    <scope>NUCLEOTIDE SEQUENCE</scope>
    <source>
        <strain evidence="1">J40TS1</strain>
    </source>
</reference>
<evidence type="ECO:0000313" key="1">
    <source>
        <dbReference type="EMBL" id="GIP15582.1"/>
    </source>
</evidence>
<dbReference type="Proteomes" id="UP000683139">
    <property type="component" value="Unassembled WGS sequence"/>
</dbReference>
<sequence>MAIDKEAQLYEPIKLYFTAKGYEVKSEVNHCDLVGVHQQSGEVIIVEMKKTFNLALLLQGVERLRLGATVYLAVERNRKKSGAVNQRFSDLAELCRRLGIGLLTVIFYATKAPVVELLCAPGDAPVRGNRPSKGRRLIYEFKERSGDYNTGGSHAQKLVTAYRERALRCAEALYRVEQASPSQLTRLTGVRSAGNILRDNHYHWFKKLERGIYGLTDEGKQALQDYKNVIEGWTSFSP</sequence>